<gene>
    <name evidence="4" type="primary">htrA_1</name>
    <name evidence="4" type="ORF">Poly30_02860</name>
</gene>
<dbReference type="PRINTS" id="PR00834">
    <property type="entry name" value="PROTEASES2C"/>
</dbReference>
<organism evidence="4 5">
    <name type="scientific">Saltatorellus ferox</name>
    <dbReference type="NCBI Taxonomy" id="2528018"/>
    <lineage>
        <taxon>Bacteria</taxon>
        <taxon>Pseudomonadati</taxon>
        <taxon>Planctomycetota</taxon>
        <taxon>Planctomycetia</taxon>
        <taxon>Planctomycetia incertae sedis</taxon>
        <taxon>Saltatorellus</taxon>
    </lineage>
</organism>
<evidence type="ECO:0000256" key="3">
    <source>
        <dbReference type="ARBA" id="ARBA00022801"/>
    </source>
</evidence>
<keyword evidence="3" id="KW-0378">Hydrolase</keyword>
<name>A0A518EL24_9BACT</name>
<dbReference type="EMBL" id="CP036434">
    <property type="protein sequence ID" value="QDV04793.1"/>
    <property type="molecule type" value="Genomic_DNA"/>
</dbReference>
<dbReference type="SUPFAM" id="SSF50494">
    <property type="entry name" value="Trypsin-like serine proteases"/>
    <property type="match status" value="1"/>
</dbReference>
<evidence type="ECO:0000256" key="2">
    <source>
        <dbReference type="ARBA" id="ARBA00022670"/>
    </source>
</evidence>
<dbReference type="Gene3D" id="3.30.1460.10">
    <property type="match status" value="1"/>
</dbReference>
<proteinExistence type="inferred from homology"/>
<dbReference type="PANTHER" id="PTHR43343">
    <property type="entry name" value="PEPTIDASE S12"/>
    <property type="match status" value="1"/>
</dbReference>
<sequence length="364" mass="39382">MSTTQQKLPVFKICTAFGTGSGFLVEGFPYIVTNYHVIAGVTKVAIECQDRSRRTGDVVFIDPASDIALVMPAELPPGSAESALKMATLLPQVGDSSFIHGFPFGMPYSVSQGVVSAIEQPMGDRKYIQTDAAVNPGNSGGPMIDGAGHVVGITSCKVRDAENIGFGIPMEHLQADLELCQKEGNGEYALKCPSCESLITVPDEFCDSCGVELDQDQFFPDGALSALAEIVEGALAVDGADPVLARRGYHNWELIVGSAVIECLMVTNELFCVRTSMAMLPTKPSDVLRFVMAYDDPDYTFVVGTSGRIWLRSEMHLSDVFHPKRRATIQRKISRLGKVADEMDNYLIDTFGCEPSPETYVASL</sequence>
<keyword evidence="5" id="KW-1185">Reference proteome</keyword>
<dbReference type="InterPro" id="IPR043504">
    <property type="entry name" value="Peptidase_S1_PA_chymotrypsin"/>
</dbReference>
<protein>
    <submittedName>
        <fullName evidence="4">Serine protease HtrA</fullName>
    </submittedName>
</protein>
<dbReference type="Gene3D" id="2.40.10.10">
    <property type="entry name" value="Trypsin-like serine proteases"/>
    <property type="match status" value="2"/>
</dbReference>
<dbReference type="InterPro" id="IPR009003">
    <property type="entry name" value="Peptidase_S1_PA"/>
</dbReference>
<comment type="similarity">
    <text evidence="1">Belongs to the peptidase S1C family.</text>
</comment>
<dbReference type="GO" id="GO:0004252">
    <property type="term" value="F:serine-type endopeptidase activity"/>
    <property type="evidence" value="ECO:0007669"/>
    <property type="project" value="InterPro"/>
</dbReference>
<accession>A0A518EL24</accession>
<dbReference type="Pfam" id="PF13365">
    <property type="entry name" value="Trypsin_2"/>
    <property type="match status" value="1"/>
</dbReference>
<dbReference type="InterPro" id="IPR001940">
    <property type="entry name" value="Peptidase_S1C"/>
</dbReference>
<keyword evidence="2 4" id="KW-0645">Protease</keyword>
<dbReference type="Proteomes" id="UP000320390">
    <property type="component" value="Chromosome"/>
</dbReference>
<evidence type="ECO:0000313" key="4">
    <source>
        <dbReference type="EMBL" id="QDV04793.1"/>
    </source>
</evidence>
<evidence type="ECO:0000313" key="5">
    <source>
        <dbReference type="Proteomes" id="UP000320390"/>
    </source>
</evidence>
<dbReference type="InterPro" id="IPR051201">
    <property type="entry name" value="Chloro_Bact_Ser_Proteases"/>
</dbReference>
<dbReference type="OrthoDB" id="248175at2"/>
<reference evidence="4 5" key="1">
    <citation type="submission" date="2019-02" db="EMBL/GenBank/DDBJ databases">
        <title>Deep-cultivation of Planctomycetes and their phenomic and genomic characterization uncovers novel biology.</title>
        <authorList>
            <person name="Wiegand S."/>
            <person name="Jogler M."/>
            <person name="Boedeker C."/>
            <person name="Pinto D."/>
            <person name="Vollmers J."/>
            <person name="Rivas-Marin E."/>
            <person name="Kohn T."/>
            <person name="Peeters S.H."/>
            <person name="Heuer A."/>
            <person name="Rast P."/>
            <person name="Oberbeckmann S."/>
            <person name="Bunk B."/>
            <person name="Jeske O."/>
            <person name="Meyerdierks A."/>
            <person name="Storesund J.E."/>
            <person name="Kallscheuer N."/>
            <person name="Luecker S."/>
            <person name="Lage O.M."/>
            <person name="Pohl T."/>
            <person name="Merkel B.J."/>
            <person name="Hornburger P."/>
            <person name="Mueller R.-W."/>
            <person name="Bruemmer F."/>
            <person name="Labrenz M."/>
            <person name="Spormann A.M."/>
            <person name="Op den Camp H."/>
            <person name="Overmann J."/>
            <person name="Amann R."/>
            <person name="Jetten M.S.M."/>
            <person name="Mascher T."/>
            <person name="Medema M.H."/>
            <person name="Devos D.P."/>
            <person name="Kaster A.-K."/>
            <person name="Ovreas L."/>
            <person name="Rohde M."/>
            <person name="Galperin M.Y."/>
            <person name="Jogler C."/>
        </authorList>
    </citation>
    <scope>NUCLEOTIDE SEQUENCE [LARGE SCALE GENOMIC DNA]</scope>
    <source>
        <strain evidence="4 5">Poly30</strain>
    </source>
</reference>
<dbReference type="PANTHER" id="PTHR43343:SF3">
    <property type="entry name" value="PROTEASE DO-LIKE 8, CHLOROPLASTIC"/>
    <property type="match status" value="1"/>
</dbReference>
<dbReference type="GO" id="GO:0006508">
    <property type="term" value="P:proteolysis"/>
    <property type="evidence" value="ECO:0007669"/>
    <property type="project" value="UniProtKB-KW"/>
</dbReference>
<evidence type="ECO:0000256" key="1">
    <source>
        <dbReference type="ARBA" id="ARBA00010541"/>
    </source>
</evidence>
<dbReference type="AlphaFoldDB" id="A0A518EL24"/>
<dbReference type="RefSeq" id="WP_145194238.1">
    <property type="nucleotide sequence ID" value="NZ_CP036434.1"/>
</dbReference>